<dbReference type="Proteomes" id="UP001143856">
    <property type="component" value="Unassembled WGS sequence"/>
</dbReference>
<name>A0ACC1N912_9PEZI</name>
<dbReference type="EMBL" id="JAPDGR010002585">
    <property type="protein sequence ID" value="KAJ2975111.1"/>
    <property type="molecule type" value="Genomic_DNA"/>
</dbReference>
<accession>A0ACC1N912</accession>
<evidence type="ECO:0000313" key="2">
    <source>
        <dbReference type="Proteomes" id="UP001143856"/>
    </source>
</evidence>
<comment type="caution">
    <text evidence="1">The sequence shown here is derived from an EMBL/GenBank/DDBJ whole genome shotgun (WGS) entry which is preliminary data.</text>
</comment>
<evidence type="ECO:0000313" key="1">
    <source>
        <dbReference type="EMBL" id="KAJ2975111.1"/>
    </source>
</evidence>
<reference evidence="1" key="1">
    <citation type="submission" date="2022-10" db="EMBL/GenBank/DDBJ databases">
        <title>Genome Sequence of Xylaria curta.</title>
        <authorList>
            <person name="Buettner E."/>
        </authorList>
    </citation>
    <scope>NUCLEOTIDE SEQUENCE</scope>
    <source>
        <strain evidence="1">Babe10</strain>
    </source>
</reference>
<organism evidence="1 2">
    <name type="scientific">Xylaria curta</name>
    <dbReference type="NCBI Taxonomy" id="42375"/>
    <lineage>
        <taxon>Eukaryota</taxon>
        <taxon>Fungi</taxon>
        <taxon>Dikarya</taxon>
        <taxon>Ascomycota</taxon>
        <taxon>Pezizomycotina</taxon>
        <taxon>Sordariomycetes</taxon>
        <taxon>Xylariomycetidae</taxon>
        <taxon>Xylariales</taxon>
        <taxon>Xylariaceae</taxon>
        <taxon>Xylaria</taxon>
    </lineage>
</organism>
<sequence length="153" mass="16020">MLILLPCLSPAFSSPDQRNIQTNEGSKRPVLGPEPRSTEIERTTLTTGTLGHASQRLESGSLTVGFAQVTGAANIADKEIPTAPRTDKDFVPAEAVRPSMEGDFHTGRGGAANVVRAPETQGESAPAPAAAAKPSTQGLADKLKNKIFGVFKK</sequence>
<protein>
    <submittedName>
        <fullName evidence="1">Uncharacterized protein</fullName>
    </submittedName>
</protein>
<gene>
    <name evidence="1" type="ORF">NUW58_g8448</name>
</gene>
<proteinExistence type="predicted"/>
<keyword evidence="2" id="KW-1185">Reference proteome</keyword>